<proteinExistence type="predicted"/>
<dbReference type="Proteomes" id="UP001292094">
    <property type="component" value="Unassembled WGS sequence"/>
</dbReference>
<evidence type="ECO:0000256" key="1">
    <source>
        <dbReference type="SAM" id="MobiDB-lite"/>
    </source>
</evidence>
<keyword evidence="3" id="KW-1185">Reference proteome</keyword>
<evidence type="ECO:0000313" key="3">
    <source>
        <dbReference type="Proteomes" id="UP001292094"/>
    </source>
</evidence>
<feature type="region of interest" description="Disordered" evidence="1">
    <location>
        <begin position="1"/>
        <end position="69"/>
    </location>
</feature>
<dbReference type="AlphaFoldDB" id="A0AAE1P8Z4"/>
<dbReference type="EMBL" id="JAWZYT010002634">
    <property type="protein sequence ID" value="KAK4302995.1"/>
    <property type="molecule type" value="Genomic_DNA"/>
</dbReference>
<name>A0AAE1P8Z4_9EUCA</name>
<sequence length="89" mass="10452">MHGIESDGRIGEEVKEKEKKGEREERKKGRKEKGKKGEREERRTRRKEKGKKGEREERRTRRVRDAEEIVRVKGRVMGGKGKGSGWTYG</sequence>
<accession>A0AAE1P8Z4</accession>
<reference evidence="2" key="1">
    <citation type="submission" date="2023-11" db="EMBL/GenBank/DDBJ databases">
        <title>Genome assemblies of two species of porcelain crab, Petrolisthes cinctipes and Petrolisthes manimaculis (Anomura: Porcellanidae).</title>
        <authorList>
            <person name="Angst P."/>
        </authorList>
    </citation>
    <scope>NUCLEOTIDE SEQUENCE</scope>
    <source>
        <strain evidence="2">PB745_02</strain>
        <tissue evidence="2">Gill</tissue>
    </source>
</reference>
<feature type="compositionally biased region" description="Basic and acidic residues" evidence="1">
    <location>
        <begin position="51"/>
        <end position="69"/>
    </location>
</feature>
<gene>
    <name evidence="2" type="ORF">Pmani_024951</name>
</gene>
<feature type="compositionally biased region" description="Basic and acidic residues" evidence="1">
    <location>
        <begin position="1"/>
        <end position="27"/>
    </location>
</feature>
<protein>
    <submittedName>
        <fullName evidence="2">Uncharacterized protein</fullName>
    </submittedName>
</protein>
<comment type="caution">
    <text evidence="2">The sequence shown here is derived from an EMBL/GenBank/DDBJ whole genome shotgun (WGS) entry which is preliminary data.</text>
</comment>
<organism evidence="2 3">
    <name type="scientific">Petrolisthes manimaculis</name>
    <dbReference type="NCBI Taxonomy" id="1843537"/>
    <lineage>
        <taxon>Eukaryota</taxon>
        <taxon>Metazoa</taxon>
        <taxon>Ecdysozoa</taxon>
        <taxon>Arthropoda</taxon>
        <taxon>Crustacea</taxon>
        <taxon>Multicrustacea</taxon>
        <taxon>Malacostraca</taxon>
        <taxon>Eumalacostraca</taxon>
        <taxon>Eucarida</taxon>
        <taxon>Decapoda</taxon>
        <taxon>Pleocyemata</taxon>
        <taxon>Anomura</taxon>
        <taxon>Galatheoidea</taxon>
        <taxon>Porcellanidae</taxon>
        <taxon>Petrolisthes</taxon>
    </lineage>
</organism>
<evidence type="ECO:0000313" key="2">
    <source>
        <dbReference type="EMBL" id="KAK4302995.1"/>
    </source>
</evidence>